<dbReference type="EMBL" id="MT143723">
    <property type="protein sequence ID" value="QJB01670.1"/>
    <property type="molecule type" value="Genomic_DNA"/>
</dbReference>
<accession>A0A6M3M6E2</accession>
<evidence type="ECO:0000313" key="2">
    <source>
        <dbReference type="EMBL" id="QJB01670.1"/>
    </source>
</evidence>
<sequence>MANDKYGIKDDYDDNTSWGKLEEKLEKGMKREEFEDESKNLLCRTFTCKLCWEEFTNFKEHSKIHPGQKIPFQIVLS</sequence>
<dbReference type="InterPro" id="IPR013087">
    <property type="entry name" value="Znf_C2H2_type"/>
</dbReference>
<feature type="domain" description="C2H2-type" evidence="1">
    <location>
        <begin position="43"/>
        <end position="65"/>
    </location>
</feature>
<evidence type="ECO:0000259" key="1">
    <source>
        <dbReference type="PROSITE" id="PS00028"/>
    </source>
</evidence>
<gene>
    <name evidence="2" type="ORF">MM171B02177_0006</name>
</gene>
<protein>
    <recommendedName>
        <fullName evidence="1">C2H2-type domain-containing protein</fullName>
    </recommendedName>
</protein>
<reference evidence="2" key="1">
    <citation type="submission" date="2020-03" db="EMBL/GenBank/DDBJ databases">
        <title>The deep terrestrial virosphere.</title>
        <authorList>
            <person name="Holmfeldt K."/>
            <person name="Nilsson E."/>
            <person name="Simone D."/>
            <person name="Lopez-Fernandez M."/>
            <person name="Wu X."/>
            <person name="de Brujin I."/>
            <person name="Lundin D."/>
            <person name="Andersson A."/>
            <person name="Bertilsson S."/>
            <person name="Dopson M."/>
        </authorList>
    </citation>
    <scope>NUCLEOTIDE SEQUENCE</scope>
    <source>
        <strain evidence="2">MM171B02177</strain>
    </source>
</reference>
<name>A0A6M3M6E2_9ZZZZ</name>
<organism evidence="2">
    <name type="scientific">viral metagenome</name>
    <dbReference type="NCBI Taxonomy" id="1070528"/>
    <lineage>
        <taxon>unclassified sequences</taxon>
        <taxon>metagenomes</taxon>
        <taxon>organismal metagenomes</taxon>
    </lineage>
</organism>
<dbReference type="PROSITE" id="PS00028">
    <property type="entry name" value="ZINC_FINGER_C2H2_1"/>
    <property type="match status" value="1"/>
</dbReference>
<dbReference type="AlphaFoldDB" id="A0A6M3M6E2"/>
<proteinExistence type="predicted"/>